<keyword evidence="1" id="KW-1133">Transmembrane helix</keyword>
<organism evidence="2 3">
    <name type="scientific">Dinoponera quadriceps</name>
    <name type="common">South American ant</name>
    <dbReference type="NCBI Taxonomy" id="609295"/>
    <lineage>
        <taxon>Eukaryota</taxon>
        <taxon>Metazoa</taxon>
        <taxon>Ecdysozoa</taxon>
        <taxon>Arthropoda</taxon>
        <taxon>Hexapoda</taxon>
        <taxon>Insecta</taxon>
        <taxon>Pterygota</taxon>
        <taxon>Neoptera</taxon>
        <taxon>Endopterygota</taxon>
        <taxon>Hymenoptera</taxon>
        <taxon>Apocrita</taxon>
        <taxon>Aculeata</taxon>
        <taxon>Formicoidea</taxon>
        <taxon>Formicidae</taxon>
        <taxon>Ponerinae</taxon>
        <taxon>Ponerini</taxon>
        <taxon>Dinoponera</taxon>
    </lineage>
</organism>
<name>A0A6P3XMH7_DINQU</name>
<gene>
    <name evidence="3" type="primary">LOC106746971</name>
</gene>
<dbReference type="AlphaFoldDB" id="A0A6P3XMH7"/>
<keyword evidence="1" id="KW-0472">Membrane</keyword>
<evidence type="ECO:0000313" key="2">
    <source>
        <dbReference type="Proteomes" id="UP000515204"/>
    </source>
</evidence>
<protein>
    <submittedName>
        <fullName evidence="3">Up-regulated during skeletal muscle growth protein 5</fullName>
    </submittedName>
</protein>
<proteinExistence type="predicted"/>
<keyword evidence="2" id="KW-1185">Reference proteome</keyword>
<evidence type="ECO:0000313" key="3">
    <source>
        <dbReference type="RefSeq" id="XP_014479666.1"/>
    </source>
</evidence>
<dbReference type="OrthoDB" id="9435504at2759"/>
<dbReference type="InterPro" id="IPR009125">
    <property type="entry name" value="ATPMK"/>
</dbReference>
<accession>A0A6P3XMH7</accession>
<sequence length="54" mass="6211">MAEEKLTGFYKYFNSSTVYGRANTSKVTLGATALICLYFYFKPKKQQTKDNSKE</sequence>
<reference evidence="3" key="1">
    <citation type="submission" date="2025-08" db="UniProtKB">
        <authorList>
            <consortium name="RefSeq"/>
        </authorList>
    </citation>
    <scope>IDENTIFICATION</scope>
</reference>
<dbReference type="Pfam" id="PF14960">
    <property type="entry name" value="ATP_synth_reg"/>
    <property type="match status" value="1"/>
</dbReference>
<keyword evidence="1" id="KW-0812">Transmembrane</keyword>
<dbReference type="Proteomes" id="UP000515204">
    <property type="component" value="Unplaced"/>
</dbReference>
<dbReference type="GeneID" id="106746971"/>
<dbReference type="PRINTS" id="PR01821">
    <property type="entry name" value="DAPIT"/>
</dbReference>
<feature type="transmembrane region" description="Helical" evidence="1">
    <location>
        <begin position="20"/>
        <end position="41"/>
    </location>
</feature>
<dbReference type="KEGG" id="dqu:106746971"/>
<dbReference type="RefSeq" id="XP_014479666.1">
    <property type="nucleotide sequence ID" value="XM_014624180.1"/>
</dbReference>
<evidence type="ECO:0000256" key="1">
    <source>
        <dbReference type="SAM" id="Phobius"/>
    </source>
</evidence>